<keyword evidence="2" id="KW-0805">Transcription regulation</keyword>
<dbReference type="Proteomes" id="UP001597178">
    <property type="component" value="Unassembled WGS sequence"/>
</dbReference>
<feature type="domain" description="RNA polymerase sigma-70 region 2" evidence="5">
    <location>
        <begin position="16"/>
        <end position="77"/>
    </location>
</feature>
<dbReference type="RefSeq" id="WP_382401845.1">
    <property type="nucleotide sequence ID" value="NZ_JBHTNH010000028.1"/>
</dbReference>
<dbReference type="InterPro" id="IPR013324">
    <property type="entry name" value="RNA_pol_sigma_r3/r4-like"/>
</dbReference>
<dbReference type="EMBL" id="JBHTNH010000028">
    <property type="protein sequence ID" value="MFD1362878.1"/>
    <property type="molecule type" value="Genomic_DNA"/>
</dbReference>
<evidence type="ECO:0000313" key="7">
    <source>
        <dbReference type="EMBL" id="MFD1362878.1"/>
    </source>
</evidence>
<accession>A0ABW3ZYC3</accession>
<dbReference type="PANTHER" id="PTHR43133">
    <property type="entry name" value="RNA POLYMERASE ECF-TYPE SIGMA FACTO"/>
    <property type="match status" value="1"/>
</dbReference>
<reference evidence="8" key="1">
    <citation type="journal article" date="2019" name="Int. J. Syst. Evol. Microbiol.">
        <title>The Global Catalogue of Microorganisms (GCM) 10K type strain sequencing project: providing services to taxonomists for standard genome sequencing and annotation.</title>
        <authorList>
            <consortium name="The Broad Institute Genomics Platform"/>
            <consortium name="The Broad Institute Genome Sequencing Center for Infectious Disease"/>
            <person name="Wu L."/>
            <person name="Ma J."/>
        </authorList>
    </citation>
    <scope>NUCLEOTIDE SEQUENCE [LARGE SCALE GENOMIC DNA]</scope>
    <source>
        <strain evidence="8">CCUG 54822</strain>
    </source>
</reference>
<keyword evidence="4" id="KW-0804">Transcription</keyword>
<name>A0ABW3ZYC3_9BACI</name>
<dbReference type="InterPro" id="IPR036388">
    <property type="entry name" value="WH-like_DNA-bd_sf"/>
</dbReference>
<protein>
    <submittedName>
        <fullName evidence="7">Sigma-70 family RNA polymerase sigma factor</fullName>
    </submittedName>
</protein>
<sequence length="174" mass="20709">MEDREKEGILERIMIEHGSDLVRLAFSYVKDKETAKDMVQNTFIKCYENLDNFRFESSIKTWLYRITINQCKDYLRSWHFRKVQARSFLESAMGSFLPSAEDKMIKNTEDEEMKSLIFSLSKNYREVIILYYYKSLSINEIAEVTELNTNTVKTRLRRAKQRLKILIEEANAYG</sequence>
<dbReference type="Gene3D" id="1.10.1740.10">
    <property type="match status" value="1"/>
</dbReference>
<evidence type="ECO:0000256" key="1">
    <source>
        <dbReference type="ARBA" id="ARBA00010641"/>
    </source>
</evidence>
<comment type="caution">
    <text evidence="7">The sequence shown here is derived from an EMBL/GenBank/DDBJ whole genome shotgun (WGS) entry which is preliminary data.</text>
</comment>
<dbReference type="NCBIfam" id="NF006930">
    <property type="entry name" value="PRK09415.1"/>
    <property type="match status" value="1"/>
</dbReference>
<evidence type="ECO:0000259" key="5">
    <source>
        <dbReference type="Pfam" id="PF04542"/>
    </source>
</evidence>
<evidence type="ECO:0000313" key="8">
    <source>
        <dbReference type="Proteomes" id="UP001597178"/>
    </source>
</evidence>
<dbReference type="InterPro" id="IPR007627">
    <property type="entry name" value="RNA_pol_sigma70_r2"/>
</dbReference>
<dbReference type="CDD" id="cd06171">
    <property type="entry name" value="Sigma70_r4"/>
    <property type="match status" value="1"/>
</dbReference>
<dbReference type="Pfam" id="PF08281">
    <property type="entry name" value="Sigma70_r4_2"/>
    <property type="match status" value="1"/>
</dbReference>
<keyword evidence="8" id="KW-1185">Reference proteome</keyword>
<dbReference type="InterPro" id="IPR039425">
    <property type="entry name" value="RNA_pol_sigma-70-like"/>
</dbReference>
<keyword evidence="3" id="KW-0731">Sigma factor</keyword>
<dbReference type="Gene3D" id="1.10.10.10">
    <property type="entry name" value="Winged helix-like DNA-binding domain superfamily/Winged helix DNA-binding domain"/>
    <property type="match status" value="1"/>
</dbReference>
<dbReference type="PANTHER" id="PTHR43133:SF60">
    <property type="entry name" value="RNA POLYMERASE SIGMA FACTOR SIGV"/>
    <property type="match status" value="1"/>
</dbReference>
<evidence type="ECO:0000256" key="2">
    <source>
        <dbReference type="ARBA" id="ARBA00023015"/>
    </source>
</evidence>
<dbReference type="Pfam" id="PF04542">
    <property type="entry name" value="Sigma70_r2"/>
    <property type="match status" value="1"/>
</dbReference>
<dbReference type="SUPFAM" id="SSF88659">
    <property type="entry name" value="Sigma3 and sigma4 domains of RNA polymerase sigma factors"/>
    <property type="match status" value="1"/>
</dbReference>
<dbReference type="InterPro" id="IPR013249">
    <property type="entry name" value="RNA_pol_sigma70_r4_t2"/>
</dbReference>
<organism evidence="7 8">
    <name type="scientific">Lentibacillus salinarum</name>
    <dbReference type="NCBI Taxonomy" id="446820"/>
    <lineage>
        <taxon>Bacteria</taxon>
        <taxon>Bacillati</taxon>
        <taxon>Bacillota</taxon>
        <taxon>Bacilli</taxon>
        <taxon>Bacillales</taxon>
        <taxon>Bacillaceae</taxon>
        <taxon>Lentibacillus</taxon>
    </lineage>
</organism>
<dbReference type="NCBIfam" id="TIGR02937">
    <property type="entry name" value="sigma70-ECF"/>
    <property type="match status" value="1"/>
</dbReference>
<proteinExistence type="inferred from homology"/>
<dbReference type="InterPro" id="IPR014284">
    <property type="entry name" value="RNA_pol_sigma-70_dom"/>
</dbReference>
<dbReference type="SUPFAM" id="SSF88946">
    <property type="entry name" value="Sigma2 domain of RNA polymerase sigma factors"/>
    <property type="match status" value="1"/>
</dbReference>
<evidence type="ECO:0000256" key="4">
    <source>
        <dbReference type="ARBA" id="ARBA00023163"/>
    </source>
</evidence>
<evidence type="ECO:0000256" key="3">
    <source>
        <dbReference type="ARBA" id="ARBA00023082"/>
    </source>
</evidence>
<feature type="domain" description="RNA polymerase sigma factor 70 region 4 type 2" evidence="6">
    <location>
        <begin position="115"/>
        <end position="163"/>
    </location>
</feature>
<dbReference type="InterPro" id="IPR013325">
    <property type="entry name" value="RNA_pol_sigma_r2"/>
</dbReference>
<gene>
    <name evidence="7" type="ORF">ACFQ4A_14560</name>
</gene>
<comment type="similarity">
    <text evidence="1">Belongs to the sigma-70 factor family. ECF subfamily.</text>
</comment>
<evidence type="ECO:0000259" key="6">
    <source>
        <dbReference type="Pfam" id="PF08281"/>
    </source>
</evidence>